<evidence type="ECO:0000313" key="12">
    <source>
        <dbReference type="Proteomes" id="UP000070720"/>
    </source>
</evidence>
<keyword evidence="3 7" id="KW-0813">Transport</keyword>
<keyword evidence="5 9" id="KW-1133">Transmembrane helix</keyword>
<dbReference type="GO" id="GO:0016020">
    <property type="term" value="C:membrane"/>
    <property type="evidence" value="ECO:0007669"/>
    <property type="project" value="UniProtKB-SubCell"/>
</dbReference>
<evidence type="ECO:0000256" key="2">
    <source>
        <dbReference type="ARBA" id="ARBA00010992"/>
    </source>
</evidence>
<feature type="transmembrane region" description="Helical" evidence="9">
    <location>
        <begin position="26"/>
        <end position="47"/>
    </location>
</feature>
<proteinExistence type="inferred from homology"/>
<feature type="transmembrane region" description="Helical" evidence="9">
    <location>
        <begin position="220"/>
        <end position="238"/>
    </location>
</feature>
<protein>
    <submittedName>
        <fullName evidence="11">Chromosome 1, complete genome</fullName>
    </submittedName>
</protein>
<reference evidence="12" key="1">
    <citation type="journal article" date="2007" name="Science">
        <title>The Fusarium graminearum genome reveals a link between localized polymorphism and pathogen specialization.</title>
        <authorList>
            <person name="Cuomo C.A."/>
            <person name="Gueldener U."/>
            <person name="Xu J.-R."/>
            <person name="Trail F."/>
            <person name="Turgeon B.G."/>
            <person name="Di Pietro A."/>
            <person name="Walton J.D."/>
            <person name="Ma L.-J."/>
            <person name="Baker S.E."/>
            <person name="Rep M."/>
            <person name="Adam G."/>
            <person name="Antoniw J."/>
            <person name="Baldwin T."/>
            <person name="Calvo S.E."/>
            <person name="Chang Y.-L."/>
            <person name="DeCaprio D."/>
            <person name="Gale L.R."/>
            <person name="Gnerre S."/>
            <person name="Goswami R.S."/>
            <person name="Hammond-Kosack K."/>
            <person name="Harris L.J."/>
            <person name="Hilburn K."/>
            <person name="Kennell J.C."/>
            <person name="Kroken S."/>
            <person name="Magnuson J.K."/>
            <person name="Mannhaupt G."/>
            <person name="Mauceli E.W."/>
            <person name="Mewes H.-W."/>
            <person name="Mitterbauer R."/>
            <person name="Muehlbauer G."/>
            <person name="Muensterkoetter M."/>
            <person name="Nelson D."/>
            <person name="O'Donnell K."/>
            <person name="Ouellet T."/>
            <person name="Qi W."/>
            <person name="Quesneville H."/>
            <person name="Roncero M.I.G."/>
            <person name="Seong K.-Y."/>
            <person name="Tetko I.V."/>
            <person name="Urban M."/>
            <person name="Waalwijk C."/>
            <person name="Ward T.J."/>
            <person name="Yao J."/>
            <person name="Birren B.W."/>
            <person name="Kistler H.C."/>
        </authorList>
    </citation>
    <scope>NUCLEOTIDE SEQUENCE [LARGE SCALE GENOMIC DNA]</scope>
    <source>
        <strain evidence="12">ATCC MYA-4620 / CBS 123657 / FGSC 9075 / NRRL 31084 / PH-1</strain>
    </source>
</reference>
<dbReference type="PANTHER" id="PTHR48022:SF46">
    <property type="entry name" value="SUGAR TRANSPORTER, PUTATIVE (AFU_ORTHOLOGUE AFUA_1G11830)-RELATED"/>
    <property type="match status" value="1"/>
</dbReference>
<keyword evidence="6 9" id="KW-0472">Membrane</keyword>
<dbReference type="AlphaFoldDB" id="A0A1C3YHT8"/>
<evidence type="ECO:0000256" key="7">
    <source>
        <dbReference type="RuleBase" id="RU003346"/>
    </source>
</evidence>
<dbReference type="PROSITE" id="PS50850">
    <property type="entry name" value="MFS"/>
    <property type="match status" value="1"/>
</dbReference>
<comment type="similarity">
    <text evidence="2 7">Belongs to the major facilitator superfamily. Sugar transporter (TC 2.A.1.1) family.</text>
</comment>
<dbReference type="EMBL" id="HG970332">
    <property type="protein sequence ID" value="SCB64082.1"/>
    <property type="molecule type" value="Genomic_DNA"/>
</dbReference>
<evidence type="ECO:0000256" key="6">
    <source>
        <dbReference type="ARBA" id="ARBA00023136"/>
    </source>
</evidence>
<feature type="transmembrane region" description="Helical" evidence="9">
    <location>
        <begin position="378"/>
        <end position="398"/>
    </location>
</feature>
<dbReference type="InParanoid" id="A0A1C3YHT8"/>
<dbReference type="VEuPathDB" id="FungiDB:FGRAMPH1_01G01455"/>
<dbReference type="InterPro" id="IPR005829">
    <property type="entry name" value="Sugar_transporter_CS"/>
</dbReference>
<evidence type="ECO:0000259" key="10">
    <source>
        <dbReference type="PROSITE" id="PS50850"/>
    </source>
</evidence>
<dbReference type="PRINTS" id="PR00171">
    <property type="entry name" value="SUGRTRNSPORT"/>
</dbReference>
<reference evidence="11 12" key="3">
    <citation type="journal article" date="2015" name="BMC Genomics">
        <title>The completed genome sequence of the pathogenic ascomycete fungus Fusarium graminearum.</title>
        <authorList>
            <person name="King R."/>
            <person name="Urban M."/>
            <person name="Hammond-Kosack M.C."/>
            <person name="Hassani-Pak K."/>
            <person name="Hammond-Kosack K.E."/>
        </authorList>
    </citation>
    <scope>NUCLEOTIDE SEQUENCE [LARGE SCALE GENOMIC DNA]</scope>
    <source>
        <strain evidence="12">ATCC MYA-4620 / CBS 123657 / FGSC 9075 / NRRL 31084 / PH-1</strain>
    </source>
</reference>
<dbReference type="eggNOG" id="KOG0254">
    <property type="taxonomic scope" value="Eukaryota"/>
</dbReference>
<feature type="transmembrane region" description="Helical" evidence="9">
    <location>
        <begin position="184"/>
        <end position="208"/>
    </location>
</feature>
<evidence type="ECO:0000256" key="1">
    <source>
        <dbReference type="ARBA" id="ARBA00004141"/>
    </source>
</evidence>
<evidence type="ECO:0000256" key="4">
    <source>
        <dbReference type="ARBA" id="ARBA00022692"/>
    </source>
</evidence>
<keyword evidence="4 9" id="KW-0812">Transmembrane</keyword>
<feature type="domain" description="Major facilitator superfamily (MFS) profile" evidence="10">
    <location>
        <begin position="87"/>
        <end position="528"/>
    </location>
</feature>
<feature type="transmembrane region" description="Helical" evidence="9">
    <location>
        <begin position="433"/>
        <end position="451"/>
    </location>
</feature>
<feature type="transmembrane region" description="Helical" evidence="9">
    <location>
        <begin position="405"/>
        <end position="427"/>
    </location>
</feature>
<feature type="region of interest" description="Disordered" evidence="8">
    <location>
        <begin position="550"/>
        <end position="580"/>
    </location>
</feature>
<dbReference type="InterPro" id="IPR020846">
    <property type="entry name" value="MFS_dom"/>
</dbReference>
<sequence length="580" mass="64328">MTLDPGLGVPSSTQTEIKRNTGEASILVPFLLCSLSPSPFILFFLFWSHYPGADSRDFPRDNHTQAKGARSNTANMPSKTRTYNWFIAMVAASCMTLYGFDSSVFNALQASENWLNWFNLDLKEDSYTVGLINTCYTIGAIVSGFFIGGPLADWLGRRAGMGIGCIITIVAAIIQAFAPKGKLGVFILGRVLIGIGQGTALTAGPVYIGEVAPAEIRGQVMTFWQLFYSVGAFIAYWINYACGKNREKLGEWDWRMVVIFQVLVPIFVVILLPFQPESPRFLIKKGKVDDARAALRRIRDTEEEVEEEVMGILAAIEYEKEAISPGYRALFKDPSLRKRFGIAVVLNVGQQLTGQGTLNTYSTSIYKQVWTSTEKINLINALWATMGILFTLNAVWTADRFGRRWIFMVGAIGMAVCMLIVPIIGLATPTPKTEPSAIGIVVMLYLFIFFYKPSWGAGVWMWTSEVFSANVRTQAVGMASQCQNVANTIFQQFFPTFLAKTGLKCLFFFFGVNILLAIFVFFFVPETKGIALEHMDTVFGGVDHSEKGAQMLGTDVPHNDTQQFKDGAEIQQSEKKPESV</sequence>
<feature type="transmembrane region" description="Helical" evidence="9">
    <location>
        <begin position="258"/>
        <end position="274"/>
    </location>
</feature>
<dbReference type="Gene3D" id="1.20.1250.20">
    <property type="entry name" value="MFS general substrate transporter like domains"/>
    <property type="match status" value="1"/>
</dbReference>
<evidence type="ECO:0000256" key="5">
    <source>
        <dbReference type="ARBA" id="ARBA00022989"/>
    </source>
</evidence>
<feature type="transmembrane region" description="Helical" evidence="9">
    <location>
        <begin position="159"/>
        <end position="178"/>
    </location>
</feature>
<dbReference type="InterPro" id="IPR003663">
    <property type="entry name" value="Sugar/inositol_transpt"/>
</dbReference>
<feature type="transmembrane region" description="Helical" evidence="9">
    <location>
        <begin position="85"/>
        <end position="107"/>
    </location>
</feature>
<dbReference type="SUPFAM" id="SSF103473">
    <property type="entry name" value="MFS general substrate transporter"/>
    <property type="match status" value="1"/>
</dbReference>
<evidence type="ECO:0000313" key="11">
    <source>
        <dbReference type="EMBL" id="SCB64082.1"/>
    </source>
</evidence>
<organism evidence="11 12">
    <name type="scientific">Gibberella zeae (strain ATCC MYA-4620 / CBS 123657 / FGSC 9075 / NRRL 31084 / PH-1)</name>
    <name type="common">Wheat head blight fungus</name>
    <name type="synonym">Fusarium graminearum</name>
    <dbReference type="NCBI Taxonomy" id="229533"/>
    <lineage>
        <taxon>Eukaryota</taxon>
        <taxon>Fungi</taxon>
        <taxon>Dikarya</taxon>
        <taxon>Ascomycota</taxon>
        <taxon>Pezizomycotina</taxon>
        <taxon>Sordariomycetes</taxon>
        <taxon>Hypocreomycetidae</taxon>
        <taxon>Hypocreales</taxon>
        <taxon>Nectriaceae</taxon>
        <taxon>Fusarium</taxon>
    </lineage>
</organism>
<dbReference type="InterPro" id="IPR036259">
    <property type="entry name" value="MFS_trans_sf"/>
</dbReference>
<dbReference type="InterPro" id="IPR050360">
    <property type="entry name" value="MFS_Sugar_Transporters"/>
</dbReference>
<dbReference type="FunFam" id="1.20.1250.20:FF:000134">
    <property type="entry name" value="MFS sugar transporter protein"/>
    <property type="match status" value="1"/>
</dbReference>
<dbReference type="PROSITE" id="PS00217">
    <property type="entry name" value="SUGAR_TRANSPORT_2"/>
    <property type="match status" value="1"/>
</dbReference>
<evidence type="ECO:0000256" key="8">
    <source>
        <dbReference type="SAM" id="MobiDB-lite"/>
    </source>
</evidence>
<dbReference type="NCBIfam" id="TIGR00879">
    <property type="entry name" value="SP"/>
    <property type="match status" value="1"/>
</dbReference>
<dbReference type="PROSITE" id="PS00216">
    <property type="entry name" value="SUGAR_TRANSPORT_1"/>
    <property type="match status" value="2"/>
</dbReference>
<feature type="transmembrane region" description="Helical" evidence="9">
    <location>
        <begin position="505"/>
        <end position="524"/>
    </location>
</feature>
<evidence type="ECO:0000256" key="9">
    <source>
        <dbReference type="SAM" id="Phobius"/>
    </source>
</evidence>
<dbReference type="GO" id="GO:0005351">
    <property type="term" value="F:carbohydrate:proton symporter activity"/>
    <property type="evidence" value="ECO:0007669"/>
    <property type="project" value="TreeGrafter"/>
</dbReference>
<dbReference type="PANTHER" id="PTHR48022">
    <property type="entry name" value="PLASTIDIC GLUCOSE TRANSPORTER 4"/>
    <property type="match status" value="1"/>
</dbReference>
<feature type="compositionally biased region" description="Basic and acidic residues" evidence="8">
    <location>
        <begin position="566"/>
        <end position="580"/>
    </location>
</feature>
<dbReference type="Proteomes" id="UP000070720">
    <property type="component" value="Chromosome 1"/>
</dbReference>
<dbReference type="Pfam" id="PF00083">
    <property type="entry name" value="Sugar_tr"/>
    <property type="match status" value="1"/>
</dbReference>
<accession>A0A1C3YHT8</accession>
<reference evidence="12" key="2">
    <citation type="journal article" date="2010" name="Nature">
        <title>Comparative genomics reveals mobile pathogenicity chromosomes in Fusarium.</title>
        <authorList>
            <person name="Ma L.J."/>
            <person name="van der Does H.C."/>
            <person name="Borkovich K.A."/>
            <person name="Coleman J.J."/>
            <person name="Daboussi M.J."/>
            <person name="Di Pietro A."/>
            <person name="Dufresne M."/>
            <person name="Freitag M."/>
            <person name="Grabherr M."/>
            <person name="Henrissat B."/>
            <person name="Houterman P.M."/>
            <person name="Kang S."/>
            <person name="Shim W.B."/>
            <person name="Woloshuk C."/>
            <person name="Xie X."/>
            <person name="Xu J.R."/>
            <person name="Antoniw J."/>
            <person name="Baker S.E."/>
            <person name="Bluhm B.H."/>
            <person name="Breakspear A."/>
            <person name="Brown D.W."/>
            <person name="Butchko R.A."/>
            <person name="Chapman S."/>
            <person name="Coulson R."/>
            <person name="Coutinho P.M."/>
            <person name="Danchin E.G."/>
            <person name="Diener A."/>
            <person name="Gale L.R."/>
            <person name="Gardiner D.M."/>
            <person name="Goff S."/>
            <person name="Hammond-Kosack K.E."/>
            <person name="Hilburn K."/>
            <person name="Hua-Van A."/>
            <person name="Jonkers W."/>
            <person name="Kazan K."/>
            <person name="Kodira C.D."/>
            <person name="Koehrsen M."/>
            <person name="Kumar L."/>
            <person name="Lee Y.H."/>
            <person name="Li L."/>
            <person name="Manners J.M."/>
            <person name="Miranda-Saavedra D."/>
            <person name="Mukherjee M."/>
            <person name="Park G."/>
            <person name="Park J."/>
            <person name="Park S.Y."/>
            <person name="Proctor R.H."/>
            <person name="Regev A."/>
            <person name="Ruiz-Roldan M.C."/>
            <person name="Sain D."/>
            <person name="Sakthikumar S."/>
            <person name="Sykes S."/>
            <person name="Schwartz D.C."/>
            <person name="Turgeon B.G."/>
            <person name="Wapinski I."/>
            <person name="Yoder O."/>
            <person name="Young S."/>
            <person name="Zeng Q."/>
            <person name="Zhou S."/>
            <person name="Galagan J."/>
            <person name="Cuomo C.A."/>
            <person name="Kistler H.C."/>
            <person name="Rep M."/>
        </authorList>
    </citation>
    <scope>GENOME REANNOTATION</scope>
    <source>
        <strain evidence="12">ATCC MYA-4620 / CBS 123657 / FGSC 9075 / NRRL 31084 / PH-1</strain>
    </source>
</reference>
<feature type="transmembrane region" description="Helical" evidence="9">
    <location>
        <begin position="127"/>
        <end position="147"/>
    </location>
</feature>
<dbReference type="InterPro" id="IPR005828">
    <property type="entry name" value="MFS_sugar_transport-like"/>
</dbReference>
<name>A0A1C3YHT8_GIBZE</name>
<evidence type="ECO:0000256" key="3">
    <source>
        <dbReference type="ARBA" id="ARBA00022448"/>
    </source>
</evidence>
<gene>
    <name evidence="11" type="ORF">FGRAMPH1_01T01455</name>
</gene>
<keyword evidence="12" id="KW-1185">Reference proteome</keyword>
<comment type="subcellular location">
    <subcellularLocation>
        <location evidence="1">Membrane</location>
        <topology evidence="1">Multi-pass membrane protein</topology>
    </subcellularLocation>
</comment>